<keyword evidence="2" id="KW-1185">Reference proteome</keyword>
<evidence type="ECO:0000313" key="1">
    <source>
        <dbReference type="EMBL" id="PWE86306.1"/>
    </source>
</evidence>
<organism evidence="1 2">
    <name type="scientific">Eubacterium ramulus</name>
    <dbReference type="NCBI Taxonomy" id="39490"/>
    <lineage>
        <taxon>Bacteria</taxon>
        <taxon>Bacillati</taxon>
        <taxon>Bacillota</taxon>
        <taxon>Clostridia</taxon>
        <taxon>Eubacteriales</taxon>
        <taxon>Eubacteriaceae</taxon>
        <taxon>Eubacterium</taxon>
    </lineage>
</organism>
<proteinExistence type="predicted"/>
<accession>A0A2V1JQ40</accession>
<gene>
    <name evidence="1" type="ORF">LG34_10820</name>
</gene>
<evidence type="ECO:0008006" key="3">
    <source>
        <dbReference type="Google" id="ProtNLM"/>
    </source>
</evidence>
<protein>
    <recommendedName>
        <fullName evidence="3">YolD-like protein</fullName>
    </recommendedName>
</protein>
<dbReference type="Proteomes" id="UP000245288">
    <property type="component" value="Unassembled WGS sequence"/>
</dbReference>
<dbReference type="EMBL" id="JRFU01000120">
    <property type="protein sequence ID" value="PWE86306.1"/>
    <property type="molecule type" value="Genomic_DNA"/>
</dbReference>
<reference evidence="1 2" key="1">
    <citation type="submission" date="2014-09" db="EMBL/GenBank/DDBJ databases">
        <title>Butyrate-producing bacteria isolated from human gut.</title>
        <authorList>
            <person name="Zhang Q."/>
            <person name="Zhao L."/>
        </authorList>
    </citation>
    <scope>NUCLEOTIDE SEQUENCE [LARGE SCALE GENOMIC DNA]</scope>
    <source>
        <strain evidence="1 2">21</strain>
    </source>
</reference>
<comment type="caution">
    <text evidence="1">The sequence shown here is derived from an EMBL/GenBank/DDBJ whole genome shotgun (WGS) entry which is preliminary data.</text>
</comment>
<name>A0A2V1JQ40_EUBRA</name>
<dbReference type="AlphaFoldDB" id="A0A2V1JQ40"/>
<evidence type="ECO:0000313" key="2">
    <source>
        <dbReference type="Proteomes" id="UP000245288"/>
    </source>
</evidence>
<sequence>MDITHRAKIFAPFAALKGFEDCIRQKEIVYEEYPVLSEEQKDRLDQKVQMIGTGFVLTVTYFVHNHPLDTRKGQIQTVTGEVIYWNPSRNLQIGQTEIQICDIIELSGDIFDGLEEPA</sequence>